<reference evidence="1" key="2">
    <citation type="submission" date="2022-06" db="UniProtKB">
        <authorList>
            <consortium name="EnsemblMetazoa"/>
        </authorList>
    </citation>
    <scope>IDENTIFICATION</scope>
    <source>
        <strain evidence="1">DF5081</strain>
    </source>
</reference>
<sequence length="156" mass="17909">MSIEFGGLRRKAFQKLFSAQESKSSDSGNVRFERELRVSKKSQIPDARRNIYYCFKKLSPGGGYPESERSRIRTVPNQNRVLNQNCSYQNCHKSELSGIRTVPKQNCSFQNCPESELSCIRTVPNQNCPEAELFVSELSRIRTVRIRTAPNQNYPV</sequence>
<dbReference type="AlphaFoldDB" id="A0A8R1IS15"/>
<accession>A0A8R1IS15</accession>
<protein>
    <submittedName>
        <fullName evidence="1">Uncharacterized protein</fullName>
    </submittedName>
</protein>
<evidence type="ECO:0000313" key="1">
    <source>
        <dbReference type="EnsemblMetazoa" id="CJA39684.1"/>
    </source>
</evidence>
<name>A0A8R1IS15_CAEJA</name>
<reference evidence="2" key="1">
    <citation type="submission" date="2010-08" db="EMBL/GenBank/DDBJ databases">
        <authorList>
            <consortium name="Caenorhabditis japonica Sequencing Consortium"/>
            <person name="Wilson R.K."/>
        </authorList>
    </citation>
    <scope>NUCLEOTIDE SEQUENCE [LARGE SCALE GENOMIC DNA]</scope>
    <source>
        <strain evidence="2">DF5081</strain>
    </source>
</reference>
<keyword evidence="2" id="KW-1185">Reference proteome</keyword>
<dbReference type="EnsemblMetazoa" id="CJA39684.1">
    <property type="protein sequence ID" value="CJA39684.1"/>
    <property type="gene ID" value="WBGene00215531"/>
</dbReference>
<proteinExistence type="predicted"/>
<evidence type="ECO:0000313" key="2">
    <source>
        <dbReference type="Proteomes" id="UP000005237"/>
    </source>
</evidence>
<dbReference type="Proteomes" id="UP000005237">
    <property type="component" value="Unassembled WGS sequence"/>
</dbReference>
<organism evidence="1 2">
    <name type="scientific">Caenorhabditis japonica</name>
    <dbReference type="NCBI Taxonomy" id="281687"/>
    <lineage>
        <taxon>Eukaryota</taxon>
        <taxon>Metazoa</taxon>
        <taxon>Ecdysozoa</taxon>
        <taxon>Nematoda</taxon>
        <taxon>Chromadorea</taxon>
        <taxon>Rhabditida</taxon>
        <taxon>Rhabditina</taxon>
        <taxon>Rhabditomorpha</taxon>
        <taxon>Rhabditoidea</taxon>
        <taxon>Rhabditidae</taxon>
        <taxon>Peloderinae</taxon>
        <taxon>Caenorhabditis</taxon>
    </lineage>
</organism>